<evidence type="ECO:0000313" key="5">
    <source>
        <dbReference type="Proteomes" id="UP000007879"/>
    </source>
</evidence>
<dbReference type="Gene3D" id="3.90.215.10">
    <property type="entry name" value="Gamma Fibrinogen, chain A, domain 1"/>
    <property type="match status" value="1"/>
</dbReference>
<keyword evidence="5" id="KW-1185">Reference proteome</keyword>
<reference evidence="4" key="2">
    <citation type="submission" date="2017-05" db="UniProtKB">
        <authorList>
            <consortium name="EnsemblMetazoa"/>
        </authorList>
    </citation>
    <scope>IDENTIFICATION</scope>
</reference>
<dbReference type="InterPro" id="IPR036056">
    <property type="entry name" value="Fibrinogen-like_C"/>
</dbReference>
<evidence type="ECO:0000259" key="3">
    <source>
        <dbReference type="PROSITE" id="PS51406"/>
    </source>
</evidence>
<dbReference type="AlphaFoldDB" id="A0A1X7VG26"/>
<dbReference type="PANTHER" id="PTHR19143">
    <property type="entry name" value="FIBRINOGEN/TENASCIN/ANGIOPOEITIN"/>
    <property type="match status" value="1"/>
</dbReference>
<dbReference type="Pfam" id="PF00147">
    <property type="entry name" value="Fibrinogen_C"/>
    <property type="match status" value="1"/>
</dbReference>
<dbReference type="KEGG" id="aqu:100632699"/>
<name>A0A1X7VG26_AMPQE</name>
<feature type="domain" description="Fibrinogen C-terminal" evidence="3">
    <location>
        <begin position="43"/>
        <end position="276"/>
    </location>
</feature>
<organism evidence="4">
    <name type="scientific">Amphimedon queenslandica</name>
    <name type="common">Sponge</name>
    <dbReference type="NCBI Taxonomy" id="400682"/>
    <lineage>
        <taxon>Eukaryota</taxon>
        <taxon>Metazoa</taxon>
        <taxon>Porifera</taxon>
        <taxon>Demospongiae</taxon>
        <taxon>Heteroscleromorpha</taxon>
        <taxon>Haplosclerida</taxon>
        <taxon>Niphatidae</taxon>
        <taxon>Amphimedon</taxon>
    </lineage>
</organism>
<dbReference type="OrthoDB" id="7940501at2759"/>
<dbReference type="EnsemblMetazoa" id="XM_003384618.2">
    <property type="protein sequence ID" value="XP_003384666.1"/>
    <property type="gene ID" value="LOC100632699"/>
</dbReference>
<protein>
    <recommendedName>
        <fullName evidence="3">Fibrinogen C-terminal domain-containing protein</fullName>
    </recommendedName>
</protein>
<dbReference type="SMART" id="SM00186">
    <property type="entry name" value="FBG"/>
    <property type="match status" value="1"/>
</dbReference>
<sequence length="277" mass="30923">MNTSLFILAALFAVVFGAPLSNKEKQRVAVLGNFTVSEGVVHNELVVPPKNCKAIQENDPNAVSGIYEVQSSNARTYKVFCDMDLQEGGWTVILRRTDGSVNFNRDWSEYRTGFGNLLNGNYFLGLENINALTDPNIGKFELWVGLLKHDLPNLPHFRHIATSSFAHYKNFRVGDAQSLYQLTVSEYQESSTAGDSLKAHNSAPFSTPDRDNDKDRESCAQKFKSGWWFTNCLESNLAGVWRAKAEGEADQGIVWESFSGDRNSLKSVVMAVRPLQE</sequence>
<dbReference type="NCBIfam" id="NF040941">
    <property type="entry name" value="GGGWT_bact"/>
    <property type="match status" value="1"/>
</dbReference>
<dbReference type="InterPro" id="IPR014716">
    <property type="entry name" value="Fibrinogen_a/b/g_C_1"/>
</dbReference>
<dbReference type="GO" id="GO:0005615">
    <property type="term" value="C:extracellular space"/>
    <property type="evidence" value="ECO:0007669"/>
    <property type="project" value="TreeGrafter"/>
</dbReference>
<evidence type="ECO:0000313" key="4">
    <source>
        <dbReference type="EnsemblMetazoa" id="Aqu2.1.38452_001"/>
    </source>
</evidence>
<dbReference type="InParanoid" id="A0A1X7VG26"/>
<proteinExistence type="predicted"/>
<feature type="signal peptide" evidence="2">
    <location>
        <begin position="1"/>
        <end position="17"/>
    </location>
</feature>
<feature type="region of interest" description="Disordered" evidence="1">
    <location>
        <begin position="193"/>
        <end position="216"/>
    </location>
</feature>
<dbReference type="eggNOG" id="KOG2579">
    <property type="taxonomic scope" value="Eukaryota"/>
</dbReference>
<dbReference type="InterPro" id="IPR050373">
    <property type="entry name" value="Fibrinogen_C-term_domain"/>
</dbReference>
<dbReference type="PANTHER" id="PTHR19143:SF185">
    <property type="entry name" value="ANGIOPOIETIN-RELATED PROTEIN 5"/>
    <property type="match status" value="1"/>
</dbReference>
<evidence type="ECO:0000256" key="2">
    <source>
        <dbReference type="SAM" id="SignalP"/>
    </source>
</evidence>
<accession>A0A1X7VG26</accession>
<feature type="chain" id="PRO_5010853870" description="Fibrinogen C-terminal domain-containing protein" evidence="2">
    <location>
        <begin position="18"/>
        <end position="277"/>
    </location>
</feature>
<dbReference type="InterPro" id="IPR002181">
    <property type="entry name" value="Fibrinogen_a/b/g_C_dom"/>
</dbReference>
<gene>
    <name evidence="4" type="primary">100632699</name>
</gene>
<dbReference type="Proteomes" id="UP000007879">
    <property type="component" value="Unassembled WGS sequence"/>
</dbReference>
<dbReference type="PROSITE" id="PS51406">
    <property type="entry name" value="FIBRINOGEN_C_2"/>
    <property type="match status" value="1"/>
</dbReference>
<dbReference type="OMA" id="AIQENDP"/>
<dbReference type="CDD" id="cd00087">
    <property type="entry name" value="FReD"/>
    <property type="match status" value="1"/>
</dbReference>
<dbReference type="EnsemblMetazoa" id="Aqu2.1.38452_001">
    <property type="protein sequence ID" value="Aqu2.1.38452_001"/>
    <property type="gene ID" value="Aqu2.1.38452"/>
</dbReference>
<evidence type="ECO:0000256" key="1">
    <source>
        <dbReference type="SAM" id="MobiDB-lite"/>
    </source>
</evidence>
<dbReference type="SUPFAM" id="SSF56496">
    <property type="entry name" value="Fibrinogen C-terminal domain-like"/>
    <property type="match status" value="1"/>
</dbReference>
<keyword evidence="2" id="KW-0732">Signal</keyword>
<reference evidence="5" key="1">
    <citation type="journal article" date="2010" name="Nature">
        <title>The Amphimedon queenslandica genome and the evolution of animal complexity.</title>
        <authorList>
            <person name="Srivastava M."/>
            <person name="Simakov O."/>
            <person name="Chapman J."/>
            <person name="Fahey B."/>
            <person name="Gauthier M.E."/>
            <person name="Mitros T."/>
            <person name="Richards G.S."/>
            <person name="Conaco C."/>
            <person name="Dacre M."/>
            <person name="Hellsten U."/>
            <person name="Larroux C."/>
            <person name="Putnam N.H."/>
            <person name="Stanke M."/>
            <person name="Adamska M."/>
            <person name="Darling A."/>
            <person name="Degnan S.M."/>
            <person name="Oakley T.H."/>
            <person name="Plachetzki D.C."/>
            <person name="Zhai Y."/>
            <person name="Adamski M."/>
            <person name="Calcino A."/>
            <person name="Cummins S.F."/>
            <person name="Goodstein D.M."/>
            <person name="Harris C."/>
            <person name="Jackson D.J."/>
            <person name="Leys S.P."/>
            <person name="Shu S."/>
            <person name="Woodcroft B.J."/>
            <person name="Vervoort M."/>
            <person name="Kosik K.S."/>
            <person name="Manning G."/>
            <person name="Degnan B.M."/>
            <person name="Rokhsar D.S."/>
        </authorList>
    </citation>
    <scope>NUCLEOTIDE SEQUENCE [LARGE SCALE GENOMIC DNA]</scope>
</reference>